<dbReference type="AlphaFoldDB" id="A0A1H8VDZ8"/>
<protein>
    <recommendedName>
        <fullName evidence="4">Curlin associated repeat-containing protein</fullName>
    </recommendedName>
</protein>
<feature type="chain" id="PRO_5011440309" description="Curlin associated repeat-containing protein" evidence="1">
    <location>
        <begin position="22"/>
        <end position="214"/>
    </location>
</feature>
<dbReference type="STRING" id="569882.SAMN04490248_12819"/>
<feature type="signal peptide" evidence="1">
    <location>
        <begin position="1"/>
        <end position="21"/>
    </location>
</feature>
<dbReference type="EMBL" id="FODS01000028">
    <property type="protein sequence ID" value="SEP13666.1"/>
    <property type="molecule type" value="Genomic_DNA"/>
</dbReference>
<sequence length="214" mass="21175">MKTTFAIALLISGIVAESTLAGENNTVNLLQSSTDGIGNTLSIDQSGASNSLLAGPPDGSSQALQIGGGNQATLTIEGDGGQMLLQQGTVDQPGFGNTALAMISGLGGLGTIIQDGSGNSAEMQLTSNDALQPATGSIGQFGNGNNASLNVFGANVNGEITQQGNNNTETLTVNGSNTSVSYTQVGNGMTPTAASPGVSVFTTAGSVSITQTQF</sequence>
<accession>A0A1H8VDZ8</accession>
<gene>
    <name evidence="2" type="ORF">SAMN04490248_12819</name>
</gene>
<evidence type="ECO:0000313" key="3">
    <source>
        <dbReference type="Proteomes" id="UP000198893"/>
    </source>
</evidence>
<proteinExistence type="predicted"/>
<dbReference type="Proteomes" id="UP000198893">
    <property type="component" value="Unassembled WGS sequence"/>
</dbReference>
<evidence type="ECO:0008006" key="4">
    <source>
        <dbReference type="Google" id="ProtNLM"/>
    </source>
</evidence>
<evidence type="ECO:0000313" key="2">
    <source>
        <dbReference type="EMBL" id="SEP13666.1"/>
    </source>
</evidence>
<keyword evidence="3" id="KW-1185">Reference proteome</keyword>
<name>A0A1H8VDZ8_9RHOB</name>
<keyword evidence="1" id="KW-0732">Signal</keyword>
<reference evidence="2 3" key="1">
    <citation type="submission" date="2016-10" db="EMBL/GenBank/DDBJ databases">
        <authorList>
            <person name="de Groot N.N."/>
        </authorList>
    </citation>
    <scope>NUCLEOTIDE SEQUENCE [LARGE SCALE GENOMIC DNA]</scope>
    <source>
        <strain evidence="2 3">DSM 27842</strain>
    </source>
</reference>
<organism evidence="2 3">
    <name type="scientific">Salinihabitans flavidus</name>
    <dbReference type="NCBI Taxonomy" id="569882"/>
    <lineage>
        <taxon>Bacteria</taxon>
        <taxon>Pseudomonadati</taxon>
        <taxon>Pseudomonadota</taxon>
        <taxon>Alphaproteobacteria</taxon>
        <taxon>Rhodobacterales</taxon>
        <taxon>Roseobacteraceae</taxon>
        <taxon>Salinihabitans</taxon>
    </lineage>
</organism>
<evidence type="ECO:0000256" key="1">
    <source>
        <dbReference type="SAM" id="SignalP"/>
    </source>
</evidence>